<dbReference type="InterPro" id="IPR000544">
    <property type="entry name" value="Octanoyltransferase"/>
</dbReference>
<comment type="subcellular location">
    <subcellularLocation>
        <location evidence="5">Cytoplasm</location>
    </subcellularLocation>
</comment>
<dbReference type="PATRIC" id="fig|1195236.3.peg.4267"/>
<evidence type="ECO:0000256" key="6">
    <source>
        <dbReference type="PIRNR" id="PIRNR016262"/>
    </source>
</evidence>
<evidence type="ECO:0000256" key="5">
    <source>
        <dbReference type="HAMAP-Rule" id="MF_00013"/>
    </source>
</evidence>
<evidence type="ECO:0000313" key="11">
    <source>
        <dbReference type="EMBL" id="EMS70208.1"/>
    </source>
</evidence>
<dbReference type="PIRSF" id="PIRSF016262">
    <property type="entry name" value="LPLase"/>
    <property type="match status" value="1"/>
</dbReference>
<dbReference type="PROSITE" id="PS51733">
    <property type="entry name" value="BPL_LPL_CATALYTIC"/>
    <property type="match status" value="1"/>
</dbReference>
<feature type="domain" description="BPL/LPL catalytic" evidence="10">
    <location>
        <begin position="31"/>
        <end position="215"/>
    </location>
</feature>
<dbReference type="NCBIfam" id="NF010925">
    <property type="entry name" value="PRK14345.1"/>
    <property type="match status" value="1"/>
</dbReference>
<keyword evidence="11" id="KW-0436">Ligase</keyword>
<gene>
    <name evidence="5" type="primary">lipB</name>
    <name evidence="11" type="ORF">CTER_4053</name>
</gene>
<evidence type="ECO:0000256" key="7">
    <source>
        <dbReference type="PIRSR" id="PIRSR016262-1"/>
    </source>
</evidence>
<reference evidence="11 12" key="1">
    <citation type="journal article" date="2013" name="Genome Announc.">
        <title>Draft Genome Sequence of the Cellulolytic, Mesophilic, Anaerobic Bacterium Clostridium termitidis Strain CT1112 (DSM 5398).</title>
        <authorList>
            <person name="Lal S."/>
            <person name="Ramachandran U."/>
            <person name="Zhang X."/>
            <person name="Munir R."/>
            <person name="Sparling R."/>
            <person name="Levin D.B."/>
        </authorList>
    </citation>
    <scope>NUCLEOTIDE SEQUENCE [LARGE SCALE GENOMIC DNA]</scope>
    <source>
        <strain evidence="11 12">CT1112</strain>
    </source>
</reference>
<dbReference type="PANTHER" id="PTHR10993">
    <property type="entry name" value="OCTANOYLTRANSFERASE"/>
    <property type="match status" value="1"/>
</dbReference>
<keyword evidence="5" id="KW-0963">Cytoplasm</keyword>
<dbReference type="Proteomes" id="UP000014155">
    <property type="component" value="Unassembled WGS sequence"/>
</dbReference>
<dbReference type="RefSeq" id="WP_004628760.1">
    <property type="nucleotide sequence ID" value="NZ_AORV01000058.1"/>
</dbReference>
<feature type="site" description="Lowers pKa of active site Cys" evidence="5 9">
    <location>
        <position position="142"/>
    </location>
</feature>
<name>S0FP07_RUMCE</name>
<comment type="similarity">
    <text evidence="5 6">Belongs to the LipB family.</text>
</comment>
<accession>S0FP07</accession>
<comment type="miscellaneous">
    <text evidence="5">In the reaction, the free carboxyl group of octanoic acid is attached via an amide linkage to the epsilon-amino group of a specific lysine residue of lipoyl domains of lipoate-dependent enzymes.</text>
</comment>
<feature type="active site" description="Acyl-thioester intermediate" evidence="5 7">
    <location>
        <position position="176"/>
    </location>
</feature>
<protein>
    <recommendedName>
        <fullName evidence="5 6">Octanoyltransferase</fullName>
        <ecNumber evidence="5 6">2.3.1.181</ecNumber>
    </recommendedName>
    <alternativeName>
        <fullName evidence="5">Lipoate-protein ligase B</fullName>
    </alternativeName>
    <alternativeName>
        <fullName evidence="5">Lipoyl/octanoyl transferase</fullName>
    </alternativeName>
    <alternativeName>
        <fullName evidence="5">Octanoyl-[acyl-carrier-protein]-protein N-octanoyltransferase</fullName>
    </alternativeName>
</protein>
<dbReference type="Pfam" id="PF21948">
    <property type="entry name" value="LplA-B_cat"/>
    <property type="match status" value="1"/>
</dbReference>
<evidence type="ECO:0000313" key="12">
    <source>
        <dbReference type="Proteomes" id="UP000014155"/>
    </source>
</evidence>
<dbReference type="CDD" id="cd16444">
    <property type="entry name" value="LipB"/>
    <property type="match status" value="1"/>
</dbReference>
<evidence type="ECO:0000256" key="9">
    <source>
        <dbReference type="PIRSR" id="PIRSR016262-3"/>
    </source>
</evidence>
<feature type="binding site" evidence="5 8">
    <location>
        <begin position="76"/>
        <end position="83"/>
    </location>
    <ligand>
        <name>substrate</name>
    </ligand>
</feature>
<dbReference type="GO" id="GO:0005737">
    <property type="term" value="C:cytoplasm"/>
    <property type="evidence" value="ECO:0007669"/>
    <property type="project" value="UniProtKB-SubCell"/>
</dbReference>
<proteinExistence type="inferred from homology"/>
<dbReference type="InterPro" id="IPR020605">
    <property type="entry name" value="Octanoyltransferase_CS"/>
</dbReference>
<keyword evidence="3 5" id="KW-0012">Acyltransferase</keyword>
<comment type="function">
    <text evidence="4 5 6">Catalyzes the transfer of endogenously produced octanoic acid from octanoyl-acyl-carrier-protein onto the lipoyl domains of lipoate-dependent enzymes. Lipoyl-ACP can also act as a substrate although octanoyl-ACP is likely to be the physiological substrate.</text>
</comment>
<keyword evidence="2 5" id="KW-0808">Transferase</keyword>
<evidence type="ECO:0000256" key="3">
    <source>
        <dbReference type="ARBA" id="ARBA00023315"/>
    </source>
</evidence>
<dbReference type="GO" id="GO:0016874">
    <property type="term" value="F:ligase activity"/>
    <property type="evidence" value="ECO:0007669"/>
    <property type="project" value="UniProtKB-KW"/>
</dbReference>
<evidence type="ECO:0000256" key="1">
    <source>
        <dbReference type="ARBA" id="ARBA00004821"/>
    </source>
</evidence>
<evidence type="ECO:0000259" key="10">
    <source>
        <dbReference type="PROSITE" id="PS51733"/>
    </source>
</evidence>
<evidence type="ECO:0000256" key="4">
    <source>
        <dbReference type="ARBA" id="ARBA00024732"/>
    </source>
</evidence>
<comment type="catalytic activity">
    <reaction evidence="5 6">
        <text>octanoyl-[ACP] + L-lysyl-[protein] = N(6)-octanoyl-L-lysyl-[protein] + holo-[ACP] + H(+)</text>
        <dbReference type="Rhea" id="RHEA:17665"/>
        <dbReference type="Rhea" id="RHEA-COMP:9636"/>
        <dbReference type="Rhea" id="RHEA-COMP:9685"/>
        <dbReference type="Rhea" id="RHEA-COMP:9752"/>
        <dbReference type="Rhea" id="RHEA-COMP:9928"/>
        <dbReference type="ChEBI" id="CHEBI:15378"/>
        <dbReference type="ChEBI" id="CHEBI:29969"/>
        <dbReference type="ChEBI" id="CHEBI:64479"/>
        <dbReference type="ChEBI" id="CHEBI:78463"/>
        <dbReference type="ChEBI" id="CHEBI:78809"/>
        <dbReference type="EC" id="2.3.1.181"/>
    </reaction>
</comment>
<dbReference type="GO" id="GO:0033819">
    <property type="term" value="F:lipoyl(octanoyl) transferase activity"/>
    <property type="evidence" value="ECO:0007669"/>
    <property type="project" value="UniProtKB-EC"/>
</dbReference>
<dbReference type="GO" id="GO:0009249">
    <property type="term" value="P:protein lipoylation"/>
    <property type="evidence" value="ECO:0007669"/>
    <property type="project" value="InterPro"/>
</dbReference>
<dbReference type="AlphaFoldDB" id="S0FP07"/>
<evidence type="ECO:0000256" key="8">
    <source>
        <dbReference type="PIRSR" id="PIRSR016262-2"/>
    </source>
</evidence>
<dbReference type="SUPFAM" id="SSF55681">
    <property type="entry name" value="Class II aaRS and biotin synthetases"/>
    <property type="match status" value="1"/>
</dbReference>
<dbReference type="Gene3D" id="3.30.930.10">
    <property type="entry name" value="Bira Bifunctional Protein, Domain 2"/>
    <property type="match status" value="1"/>
</dbReference>
<comment type="pathway">
    <text evidence="1 5 6">Protein modification; protein lipoylation via endogenous pathway; protein N(6)-(lipoyl)lysine from octanoyl-[acyl-carrier-protein]: step 1/2.</text>
</comment>
<dbReference type="PANTHER" id="PTHR10993:SF7">
    <property type="entry name" value="LIPOYLTRANSFERASE 2, MITOCHONDRIAL-RELATED"/>
    <property type="match status" value="1"/>
</dbReference>
<dbReference type="InterPro" id="IPR004143">
    <property type="entry name" value="BPL_LPL_catalytic"/>
</dbReference>
<dbReference type="STRING" id="1195236.CTER_4053"/>
<feature type="binding site" evidence="5 8">
    <location>
        <begin position="158"/>
        <end position="160"/>
    </location>
    <ligand>
        <name>substrate</name>
    </ligand>
</feature>
<feature type="binding site" evidence="5 8">
    <location>
        <begin position="145"/>
        <end position="147"/>
    </location>
    <ligand>
        <name>substrate</name>
    </ligand>
</feature>
<sequence length="240" mass="27465">MSKLNIVRLGKIEYSSALEIQESILAMRQRNEIEDTLLLLEHPPVLTLGKRGEYRNILLSREELLQRGVKVFEVNRGGDVTYHGPGQLVGYPVVDLKDRNKSIKDYVYKIEDVFTSLLKEEYGIEARRDEREYTGVWVGNSKITAIGVAVKKWVTMHGFAFNVNTSLEHFSWINPCGITDRGVTSLQKLVGHELDMESMYELVIKYFCCAFGYETLERPKPEELMKKEGASHVSEEARMA</sequence>
<dbReference type="PROSITE" id="PS01313">
    <property type="entry name" value="LIPB"/>
    <property type="match status" value="1"/>
</dbReference>
<keyword evidence="12" id="KW-1185">Reference proteome</keyword>
<dbReference type="HAMAP" id="MF_00013">
    <property type="entry name" value="LipB"/>
    <property type="match status" value="1"/>
</dbReference>
<dbReference type="EMBL" id="AORV01000058">
    <property type="protein sequence ID" value="EMS70208.1"/>
    <property type="molecule type" value="Genomic_DNA"/>
</dbReference>
<dbReference type="EC" id="2.3.1.181" evidence="5 6"/>
<evidence type="ECO:0000256" key="2">
    <source>
        <dbReference type="ARBA" id="ARBA00022679"/>
    </source>
</evidence>
<dbReference type="eggNOG" id="COG0321">
    <property type="taxonomic scope" value="Bacteria"/>
</dbReference>
<dbReference type="UniPathway" id="UPA00538">
    <property type="reaction ID" value="UER00592"/>
</dbReference>
<dbReference type="NCBIfam" id="TIGR00214">
    <property type="entry name" value="lipB"/>
    <property type="match status" value="1"/>
</dbReference>
<dbReference type="InterPro" id="IPR045864">
    <property type="entry name" value="aa-tRNA-synth_II/BPL/LPL"/>
</dbReference>
<organism evidence="11 12">
    <name type="scientific">Ruminiclostridium cellobioparum subsp. termitidis CT1112</name>
    <dbReference type="NCBI Taxonomy" id="1195236"/>
    <lineage>
        <taxon>Bacteria</taxon>
        <taxon>Bacillati</taxon>
        <taxon>Bacillota</taxon>
        <taxon>Clostridia</taxon>
        <taxon>Eubacteriales</taxon>
        <taxon>Oscillospiraceae</taxon>
        <taxon>Ruminiclostridium</taxon>
    </lineage>
</organism>
<comment type="caution">
    <text evidence="11">The sequence shown here is derived from an EMBL/GenBank/DDBJ whole genome shotgun (WGS) entry which is preliminary data.</text>
</comment>